<dbReference type="HAMAP" id="MF_00110">
    <property type="entry name" value="DHQ_synthase"/>
    <property type="match status" value="1"/>
</dbReference>
<evidence type="ECO:0000256" key="7">
    <source>
        <dbReference type="ARBA" id="ARBA00013031"/>
    </source>
</evidence>
<keyword evidence="13 18" id="KW-0862">Zinc</keyword>
<evidence type="ECO:0000256" key="13">
    <source>
        <dbReference type="ARBA" id="ARBA00022833"/>
    </source>
</evidence>
<evidence type="ECO:0000256" key="12">
    <source>
        <dbReference type="ARBA" id="ARBA00022741"/>
    </source>
</evidence>
<comment type="caution">
    <text evidence="18">Lacks conserved residue(s) required for the propagation of feature annotation.</text>
</comment>
<name>A0A4Z0R464_9FIRM</name>
<evidence type="ECO:0000259" key="20">
    <source>
        <dbReference type="Pfam" id="PF24621"/>
    </source>
</evidence>
<evidence type="ECO:0000256" key="1">
    <source>
        <dbReference type="ARBA" id="ARBA00001393"/>
    </source>
</evidence>
<dbReference type="RefSeq" id="WP_135547722.1">
    <property type="nucleotide sequence ID" value="NZ_SPQQ01000004.1"/>
</dbReference>
<feature type="binding site" evidence="18">
    <location>
        <begin position="133"/>
        <end position="134"/>
    </location>
    <ligand>
        <name>NAD(+)</name>
        <dbReference type="ChEBI" id="CHEBI:57540"/>
    </ligand>
</feature>
<dbReference type="Pfam" id="PF24621">
    <property type="entry name" value="DHQS_C"/>
    <property type="match status" value="1"/>
</dbReference>
<keyword evidence="11 18" id="KW-0479">Metal-binding</keyword>
<dbReference type="CDD" id="cd08195">
    <property type="entry name" value="DHQS"/>
    <property type="match status" value="1"/>
</dbReference>
<dbReference type="SUPFAM" id="SSF56796">
    <property type="entry name" value="Dehydroquinate synthase-like"/>
    <property type="match status" value="1"/>
</dbReference>
<evidence type="ECO:0000256" key="16">
    <source>
        <dbReference type="ARBA" id="ARBA00023239"/>
    </source>
</evidence>
<feature type="domain" description="3-dehydroquinate synthase C-terminal" evidence="20">
    <location>
        <begin position="185"/>
        <end position="334"/>
    </location>
</feature>
<evidence type="ECO:0000256" key="3">
    <source>
        <dbReference type="ARBA" id="ARBA00001947"/>
    </source>
</evidence>
<feature type="domain" description="3-dehydroquinate synthase N-terminal" evidence="19">
    <location>
        <begin position="72"/>
        <end position="183"/>
    </location>
</feature>
<evidence type="ECO:0000256" key="6">
    <source>
        <dbReference type="ARBA" id="ARBA00005412"/>
    </source>
</evidence>
<feature type="binding site" evidence="18">
    <location>
        <position position="188"/>
    </location>
    <ligand>
        <name>Zn(2+)</name>
        <dbReference type="ChEBI" id="CHEBI:29105"/>
    </ligand>
</feature>
<evidence type="ECO:0000256" key="4">
    <source>
        <dbReference type="ARBA" id="ARBA00004496"/>
    </source>
</evidence>
<keyword evidence="14 18" id="KW-0520">NAD</keyword>
<dbReference type="InterPro" id="IPR030963">
    <property type="entry name" value="DHQ_synth_fam"/>
</dbReference>
<dbReference type="GO" id="GO:0005737">
    <property type="term" value="C:cytoplasm"/>
    <property type="evidence" value="ECO:0007669"/>
    <property type="project" value="UniProtKB-SubCell"/>
</dbReference>
<dbReference type="GO" id="GO:0009423">
    <property type="term" value="P:chorismate biosynthetic process"/>
    <property type="evidence" value="ECO:0007669"/>
    <property type="project" value="UniProtKB-UniRule"/>
</dbReference>
<dbReference type="InterPro" id="IPR050071">
    <property type="entry name" value="Dehydroquinate_synthase"/>
</dbReference>
<keyword evidence="10 18" id="KW-0028">Amino-acid biosynthesis</keyword>
<comment type="subcellular location">
    <subcellularLocation>
        <location evidence="4 18">Cytoplasm</location>
    </subcellularLocation>
</comment>
<feature type="binding site" evidence="18">
    <location>
        <position position="251"/>
    </location>
    <ligand>
        <name>Zn(2+)</name>
        <dbReference type="ChEBI" id="CHEBI:29105"/>
    </ligand>
</feature>
<keyword evidence="22" id="KW-1185">Reference proteome</keyword>
<dbReference type="GO" id="GO:0003856">
    <property type="term" value="F:3-dehydroquinate synthase activity"/>
    <property type="evidence" value="ECO:0007669"/>
    <property type="project" value="UniProtKB-UniRule"/>
</dbReference>
<comment type="function">
    <text evidence="18">Catalyzes the conversion of 3-deoxy-D-arabino-heptulosonate 7-phosphate (DAHP) to dehydroquinate (DHQ).</text>
</comment>
<evidence type="ECO:0000256" key="10">
    <source>
        <dbReference type="ARBA" id="ARBA00022605"/>
    </source>
</evidence>
<keyword evidence="17 18" id="KW-0170">Cobalt</keyword>
<comment type="caution">
    <text evidence="21">The sequence shown here is derived from an EMBL/GenBank/DDBJ whole genome shotgun (WGS) entry which is preliminary data.</text>
</comment>
<keyword evidence="16 18" id="KW-0456">Lyase</keyword>
<dbReference type="GO" id="GO:0000166">
    <property type="term" value="F:nucleotide binding"/>
    <property type="evidence" value="ECO:0007669"/>
    <property type="project" value="UniProtKB-KW"/>
</dbReference>
<comment type="catalytic activity">
    <reaction evidence="1 18">
        <text>7-phospho-2-dehydro-3-deoxy-D-arabino-heptonate = 3-dehydroquinate + phosphate</text>
        <dbReference type="Rhea" id="RHEA:21968"/>
        <dbReference type="ChEBI" id="CHEBI:32364"/>
        <dbReference type="ChEBI" id="CHEBI:43474"/>
        <dbReference type="ChEBI" id="CHEBI:58394"/>
        <dbReference type="EC" id="4.2.3.4"/>
    </reaction>
</comment>
<evidence type="ECO:0000256" key="8">
    <source>
        <dbReference type="ARBA" id="ARBA00017684"/>
    </source>
</evidence>
<dbReference type="PANTHER" id="PTHR43622">
    <property type="entry name" value="3-DEHYDROQUINATE SYNTHASE"/>
    <property type="match status" value="1"/>
</dbReference>
<dbReference type="InterPro" id="IPR016037">
    <property type="entry name" value="DHQ_synth_AroB"/>
</dbReference>
<dbReference type="Proteomes" id="UP000298460">
    <property type="component" value="Unassembled WGS sequence"/>
</dbReference>
<dbReference type="Gene3D" id="1.20.1090.10">
    <property type="entry name" value="Dehydroquinate synthase-like - alpha domain"/>
    <property type="match status" value="1"/>
</dbReference>
<comment type="pathway">
    <text evidence="5 18">Metabolic intermediate biosynthesis; chorismate biosynthesis; chorismate from D-erythrose 4-phosphate and phosphoenolpyruvate: step 2/7.</text>
</comment>
<protein>
    <recommendedName>
        <fullName evidence="8 18">3-dehydroquinate synthase</fullName>
        <shortName evidence="18">DHQS</shortName>
        <ecNumber evidence="7 18">4.2.3.4</ecNumber>
    </recommendedName>
</protein>
<dbReference type="NCBIfam" id="TIGR01357">
    <property type="entry name" value="aroB"/>
    <property type="match status" value="1"/>
</dbReference>
<evidence type="ECO:0000256" key="11">
    <source>
        <dbReference type="ARBA" id="ARBA00022723"/>
    </source>
</evidence>
<dbReference type="Pfam" id="PF01761">
    <property type="entry name" value="DHQ_synthase"/>
    <property type="match status" value="1"/>
</dbReference>
<organism evidence="21 22">
    <name type="scientific">Desulfosporosinus fructosivorans</name>
    <dbReference type="NCBI Taxonomy" id="2018669"/>
    <lineage>
        <taxon>Bacteria</taxon>
        <taxon>Bacillati</taxon>
        <taxon>Bacillota</taxon>
        <taxon>Clostridia</taxon>
        <taxon>Eubacteriales</taxon>
        <taxon>Desulfitobacteriaceae</taxon>
        <taxon>Desulfosporosinus</taxon>
    </lineage>
</organism>
<feature type="binding site" evidence="18">
    <location>
        <position position="146"/>
    </location>
    <ligand>
        <name>NAD(+)</name>
        <dbReference type="ChEBI" id="CHEBI:57540"/>
    </ligand>
</feature>
<accession>A0A4Z0R464</accession>
<feature type="binding site" evidence="18">
    <location>
        <position position="268"/>
    </location>
    <ligand>
        <name>Zn(2+)</name>
        <dbReference type="ChEBI" id="CHEBI:29105"/>
    </ligand>
</feature>
<dbReference type="GO" id="GO:0008652">
    <property type="term" value="P:amino acid biosynthetic process"/>
    <property type="evidence" value="ECO:0007669"/>
    <property type="project" value="UniProtKB-KW"/>
</dbReference>
<dbReference type="InterPro" id="IPR056179">
    <property type="entry name" value="DHQS_C"/>
</dbReference>
<dbReference type="GO" id="GO:0046872">
    <property type="term" value="F:metal ion binding"/>
    <property type="evidence" value="ECO:0007669"/>
    <property type="project" value="UniProtKB-KW"/>
</dbReference>
<dbReference type="AlphaFoldDB" id="A0A4Z0R464"/>
<evidence type="ECO:0000256" key="5">
    <source>
        <dbReference type="ARBA" id="ARBA00004661"/>
    </source>
</evidence>
<dbReference type="GO" id="GO:0009073">
    <property type="term" value="P:aromatic amino acid family biosynthetic process"/>
    <property type="evidence" value="ECO:0007669"/>
    <property type="project" value="UniProtKB-KW"/>
</dbReference>
<dbReference type="EMBL" id="SPQQ01000004">
    <property type="protein sequence ID" value="TGE37832.1"/>
    <property type="molecule type" value="Genomic_DNA"/>
</dbReference>
<evidence type="ECO:0000256" key="15">
    <source>
        <dbReference type="ARBA" id="ARBA00023141"/>
    </source>
</evidence>
<comment type="cofactor">
    <cofactor evidence="18">
        <name>Co(2+)</name>
        <dbReference type="ChEBI" id="CHEBI:48828"/>
    </cofactor>
    <cofactor evidence="18">
        <name>Zn(2+)</name>
        <dbReference type="ChEBI" id="CHEBI:29105"/>
    </cofactor>
    <text evidence="18">Binds 1 divalent metal cation per subunit. Can use either Co(2+) or Zn(2+).</text>
</comment>
<evidence type="ECO:0000313" key="21">
    <source>
        <dbReference type="EMBL" id="TGE37832.1"/>
    </source>
</evidence>
<comment type="cofactor">
    <cofactor evidence="2 18">
        <name>NAD(+)</name>
        <dbReference type="ChEBI" id="CHEBI:57540"/>
    </cofactor>
</comment>
<comment type="similarity">
    <text evidence="6 18">Belongs to the sugar phosphate cyclases superfamily. Dehydroquinate synthase family.</text>
</comment>
<evidence type="ECO:0000256" key="14">
    <source>
        <dbReference type="ARBA" id="ARBA00023027"/>
    </source>
</evidence>
<dbReference type="OrthoDB" id="9806583at2"/>
<feature type="binding site" evidence="18">
    <location>
        <position position="155"/>
    </location>
    <ligand>
        <name>NAD(+)</name>
        <dbReference type="ChEBI" id="CHEBI:57540"/>
    </ligand>
</feature>
<dbReference type="Gene3D" id="3.40.50.1970">
    <property type="match status" value="1"/>
</dbReference>
<feature type="binding site" evidence="18">
    <location>
        <begin position="109"/>
        <end position="113"/>
    </location>
    <ligand>
        <name>NAD(+)</name>
        <dbReference type="ChEBI" id="CHEBI:57540"/>
    </ligand>
</feature>
<keyword evidence="12 18" id="KW-0547">Nucleotide-binding</keyword>
<evidence type="ECO:0000256" key="2">
    <source>
        <dbReference type="ARBA" id="ARBA00001911"/>
    </source>
</evidence>
<reference evidence="21 22" key="1">
    <citation type="submission" date="2019-03" db="EMBL/GenBank/DDBJ databases">
        <title>Draft Genome Sequence of Desulfosporosinus fructosivorans Strain 63.6F, Isolated from Marine Sediment in the Baltic Sea.</title>
        <authorList>
            <person name="Hausmann B."/>
            <person name="Vandieken V."/>
            <person name="Pjevac P."/>
            <person name="Schreck K."/>
            <person name="Herbold C.W."/>
            <person name="Loy A."/>
        </authorList>
    </citation>
    <scope>NUCLEOTIDE SEQUENCE [LARGE SCALE GENOMIC DNA]</scope>
    <source>
        <strain evidence="21 22">63.6F</strain>
    </source>
</reference>
<proteinExistence type="inferred from homology"/>
<evidence type="ECO:0000256" key="18">
    <source>
        <dbReference type="HAMAP-Rule" id="MF_00110"/>
    </source>
</evidence>
<comment type="cofactor">
    <cofactor evidence="3">
        <name>Zn(2+)</name>
        <dbReference type="ChEBI" id="CHEBI:29105"/>
    </cofactor>
</comment>
<evidence type="ECO:0000259" key="19">
    <source>
        <dbReference type="Pfam" id="PF01761"/>
    </source>
</evidence>
<evidence type="ECO:0000313" key="22">
    <source>
        <dbReference type="Proteomes" id="UP000298460"/>
    </source>
</evidence>
<dbReference type="PIRSF" id="PIRSF001455">
    <property type="entry name" value="DHQ_synth"/>
    <property type="match status" value="1"/>
</dbReference>
<evidence type="ECO:0000256" key="9">
    <source>
        <dbReference type="ARBA" id="ARBA00022490"/>
    </source>
</evidence>
<dbReference type="PANTHER" id="PTHR43622:SF7">
    <property type="entry name" value="3-DEHYDROQUINATE SYNTHASE, CHLOROPLASTIC"/>
    <property type="match status" value="1"/>
</dbReference>
<dbReference type="UniPathway" id="UPA00053">
    <property type="reaction ID" value="UER00085"/>
</dbReference>
<dbReference type="FunFam" id="3.40.50.1970:FF:000007">
    <property type="entry name" value="Pentafunctional AROM polypeptide"/>
    <property type="match status" value="1"/>
</dbReference>
<dbReference type="InterPro" id="IPR030960">
    <property type="entry name" value="DHQS/DOIS_N"/>
</dbReference>
<sequence>MSLPEYQKVEVTANIPYPVFLGAQLEALGEYLHSQFQDVEHILIITNPQVAKLYAERLQKGLLVDYRVNFLFVPAGETEKSLERLSQLTTAALRFGADRHTLVIALGGGVIGDLAGFFASVFMRGIRLIQVPTTLLAQVDSSIGGKVAVNHPAGKNILGAFYPPRAVWTDFTTLESLPWEEVENGLAESIKHALIEDSGLFEFFETEEESLKRRDPLIWREMVTRSSTVKVRIVSQDEREQGRRALLNLGHSFGHALETEMNYRGVTHGQGVSIGLVAAAHLANAKGLMTMAEVDRIKRLLNKFGLPTKITEIVETTIKDPQVLLQLMQADKKNQGGRKILILPHGIGRAVISKECTDAEILDAWNQVI</sequence>
<keyword evidence="9 18" id="KW-0963">Cytoplasm</keyword>
<dbReference type="EC" id="4.2.3.4" evidence="7 18"/>
<keyword evidence="15 18" id="KW-0057">Aromatic amino acid biosynthesis</keyword>
<gene>
    <name evidence="18 21" type="primary">aroB</name>
    <name evidence="21" type="ORF">E4K67_14095</name>
</gene>
<evidence type="ECO:0000256" key="17">
    <source>
        <dbReference type="ARBA" id="ARBA00023285"/>
    </source>
</evidence>